<keyword evidence="3" id="KW-1185">Reference proteome</keyword>
<proteinExistence type="predicted"/>
<name>A0A1I6PVI0_9EURY</name>
<organism evidence="2 3">
    <name type="scientific">Halostagnicola kamekurae</name>
    <dbReference type="NCBI Taxonomy" id="619731"/>
    <lineage>
        <taxon>Archaea</taxon>
        <taxon>Methanobacteriati</taxon>
        <taxon>Methanobacteriota</taxon>
        <taxon>Stenosarchaea group</taxon>
        <taxon>Halobacteria</taxon>
        <taxon>Halobacteriales</taxon>
        <taxon>Natrialbaceae</taxon>
        <taxon>Halostagnicola</taxon>
    </lineage>
</organism>
<dbReference type="EMBL" id="FOZS01000001">
    <property type="protein sequence ID" value="SFS44251.1"/>
    <property type="molecule type" value="Genomic_DNA"/>
</dbReference>
<dbReference type="OrthoDB" id="296997at2157"/>
<dbReference type="InterPro" id="IPR058285">
    <property type="entry name" value="DUF7979"/>
</dbReference>
<evidence type="ECO:0000313" key="3">
    <source>
        <dbReference type="Proteomes" id="UP000199199"/>
    </source>
</evidence>
<dbReference type="Pfam" id="PF25934">
    <property type="entry name" value="DUF7979"/>
    <property type="match status" value="1"/>
</dbReference>
<evidence type="ECO:0000313" key="2">
    <source>
        <dbReference type="EMBL" id="SFS44251.1"/>
    </source>
</evidence>
<feature type="domain" description="DUF7979" evidence="1">
    <location>
        <begin position="12"/>
        <end position="70"/>
    </location>
</feature>
<gene>
    <name evidence="2" type="ORF">SAMN04488556_0812</name>
</gene>
<sequence>MATSETVDRSPALRRVESLPADATVRHVDQLEPSTLTWFLEAIEAGPTTAPVATDLEDGDVIVFTACYRIDRS</sequence>
<protein>
    <recommendedName>
        <fullName evidence="1">DUF7979 domain-containing protein</fullName>
    </recommendedName>
</protein>
<evidence type="ECO:0000259" key="1">
    <source>
        <dbReference type="Pfam" id="PF25934"/>
    </source>
</evidence>
<accession>A0A1I6PVI0</accession>
<dbReference type="RefSeq" id="WP_092901864.1">
    <property type="nucleotide sequence ID" value="NZ_FOZS01000001.1"/>
</dbReference>
<dbReference type="AlphaFoldDB" id="A0A1I6PVI0"/>
<reference evidence="3" key="1">
    <citation type="submission" date="2016-10" db="EMBL/GenBank/DDBJ databases">
        <authorList>
            <person name="Varghese N."/>
            <person name="Submissions S."/>
        </authorList>
    </citation>
    <scope>NUCLEOTIDE SEQUENCE [LARGE SCALE GENOMIC DNA]</scope>
    <source>
        <strain evidence="3">DSM 22427</strain>
    </source>
</reference>
<dbReference type="Proteomes" id="UP000199199">
    <property type="component" value="Unassembled WGS sequence"/>
</dbReference>